<keyword evidence="2" id="KW-0812">Transmembrane</keyword>
<dbReference type="EMBL" id="ML976983">
    <property type="protein sequence ID" value="KAF1960381.1"/>
    <property type="molecule type" value="Genomic_DNA"/>
</dbReference>
<evidence type="ECO:0000256" key="1">
    <source>
        <dbReference type="SAM" id="MobiDB-lite"/>
    </source>
</evidence>
<keyword evidence="5" id="KW-1185">Reference proteome</keyword>
<dbReference type="OrthoDB" id="5421290at2759"/>
<feature type="chain" id="PRO_5025601456" description="Extracellular membrane protein CFEM domain-containing protein" evidence="3">
    <location>
        <begin position="27"/>
        <end position="283"/>
    </location>
</feature>
<keyword evidence="3" id="KW-0732">Signal</keyword>
<feature type="transmembrane region" description="Helical" evidence="2">
    <location>
        <begin position="187"/>
        <end position="209"/>
    </location>
</feature>
<evidence type="ECO:0000256" key="2">
    <source>
        <dbReference type="SAM" id="Phobius"/>
    </source>
</evidence>
<organism evidence="4 5">
    <name type="scientific">Byssothecium circinans</name>
    <dbReference type="NCBI Taxonomy" id="147558"/>
    <lineage>
        <taxon>Eukaryota</taxon>
        <taxon>Fungi</taxon>
        <taxon>Dikarya</taxon>
        <taxon>Ascomycota</taxon>
        <taxon>Pezizomycotina</taxon>
        <taxon>Dothideomycetes</taxon>
        <taxon>Pleosporomycetidae</taxon>
        <taxon>Pleosporales</taxon>
        <taxon>Massarineae</taxon>
        <taxon>Massarinaceae</taxon>
        <taxon>Byssothecium</taxon>
    </lineage>
</organism>
<name>A0A6A5U659_9PLEO</name>
<protein>
    <recommendedName>
        <fullName evidence="6">Extracellular membrane protein CFEM domain-containing protein</fullName>
    </recommendedName>
</protein>
<evidence type="ECO:0000313" key="5">
    <source>
        <dbReference type="Proteomes" id="UP000800035"/>
    </source>
</evidence>
<proteinExistence type="predicted"/>
<feature type="signal peptide" evidence="3">
    <location>
        <begin position="1"/>
        <end position="26"/>
    </location>
</feature>
<feature type="compositionally biased region" description="Low complexity" evidence="1">
    <location>
        <begin position="156"/>
        <end position="165"/>
    </location>
</feature>
<reference evidence="4" key="1">
    <citation type="journal article" date="2020" name="Stud. Mycol.">
        <title>101 Dothideomycetes genomes: a test case for predicting lifestyles and emergence of pathogens.</title>
        <authorList>
            <person name="Haridas S."/>
            <person name="Albert R."/>
            <person name="Binder M."/>
            <person name="Bloem J."/>
            <person name="Labutti K."/>
            <person name="Salamov A."/>
            <person name="Andreopoulos B."/>
            <person name="Baker S."/>
            <person name="Barry K."/>
            <person name="Bills G."/>
            <person name="Bluhm B."/>
            <person name="Cannon C."/>
            <person name="Castanera R."/>
            <person name="Culley D."/>
            <person name="Daum C."/>
            <person name="Ezra D."/>
            <person name="Gonzalez J."/>
            <person name="Henrissat B."/>
            <person name="Kuo A."/>
            <person name="Liang C."/>
            <person name="Lipzen A."/>
            <person name="Lutzoni F."/>
            <person name="Magnuson J."/>
            <person name="Mondo S."/>
            <person name="Nolan M."/>
            <person name="Ohm R."/>
            <person name="Pangilinan J."/>
            <person name="Park H.-J."/>
            <person name="Ramirez L."/>
            <person name="Alfaro M."/>
            <person name="Sun H."/>
            <person name="Tritt A."/>
            <person name="Yoshinaga Y."/>
            <person name="Zwiers L.-H."/>
            <person name="Turgeon B."/>
            <person name="Goodwin S."/>
            <person name="Spatafora J."/>
            <person name="Crous P."/>
            <person name="Grigoriev I."/>
        </authorList>
    </citation>
    <scope>NUCLEOTIDE SEQUENCE</scope>
    <source>
        <strain evidence="4">CBS 675.92</strain>
    </source>
</reference>
<sequence length="283" mass="29977">MHNSYSNKPFLLFFLSALLLARFTAAQIGTVTQEVTTVSGFNLQKPCAQSCFVATGFCPNDLLGSKIGCIERAGCSDTNWQASNDCYCRTDLQKAAQSHLTSCVKAKCTAGDPKIDGSSAGSIYEQYCREKGYSIAAPATVQASATSGSGSGGTARAGSGPAATGDSTTAQTTPQDETKKPMSISTIIGIVVGSLVGLTFLAITLRIVFKWFGCFSGRPSGGNPPVQPQQPLPYNPPAFYPRDMYPEQPYWQQKPLGTESDVGPEDSVSVVRCEGTLVSDVRH</sequence>
<keyword evidence="2" id="KW-1133">Transmembrane helix</keyword>
<dbReference type="Proteomes" id="UP000800035">
    <property type="component" value="Unassembled WGS sequence"/>
</dbReference>
<dbReference type="AlphaFoldDB" id="A0A6A5U659"/>
<feature type="region of interest" description="Disordered" evidence="1">
    <location>
        <begin position="145"/>
        <end position="180"/>
    </location>
</feature>
<feature type="compositionally biased region" description="Polar residues" evidence="1">
    <location>
        <begin position="166"/>
        <end position="175"/>
    </location>
</feature>
<accession>A0A6A5U659</accession>
<evidence type="ECO:0008006" key="6">
    <source>
        <dbReference type="Google" id="ProtNLM"/>
    </source>
</evidence>
<feature type="region of interest" description="Disordered" evidence="1">
    <location>
        <begin position="243"/>
        <end position="267"/>
    </location>
</feature>
<gene>
    <name evidence="4" type="ORF">CC80DRAFT_292790</name>
</gene>
<keyword evidence="2" id="KW-0472">Membrane</keyword>
<evidence type="ECO:0000256" key="3">
    <source>
        <dbReference type="SAM" id="SignalP"/>
    </source>
</evidence>
<evidence type="ECO:0000313" key="4">
    <source>
        <dbReference type="EMBL" id="KAF1960381.1"/>
    </source>
</evidence>